<keyword evidence="3" id="KW-0804">Transcription</keyword>
<dbReference type="SMART" id="SM00347">
    <property type="entry name" value="HTH_MARR"/>
    <property type="match status" value="1"/>
</dbReference>
<dbReference type="InterPro" id="IPR023187">
    <property type="entry name" value="Tscrpt_reg_MarR-type_CS"/>
</dbReference>
<gene>
    <name evidence="6" type="primary">slyA_47</name>
    <name evidence="6" type="ORF">SDC9_168888</name>
</gene>
<dbReference type="PROSITE" id="PS50995">
    <property type="entry name" value="HTH_MARR_2"/>
    <property type="match status" value="1"/>
</dbReference>
<evidence type="ECO:0000259" key="5">
    <source>
        <dbReference type="PROSITE" id="PS50995"/>
    </source>
</evidence>
<dbReference type="PANTHER" id="PTHR42756:SF1">
    <property type="entry name" value="TRANSCRIPTIONAL REPRESSOR OF EMRAB OPERON"/>
    <property type="match status" value="1"/>
</dbReference>
<evidence type="ECO:0000256" key="1">
    <source>
        <dbReference type="ARBA" id="ARBA00023015"/>
    </source>
</evidence>
<dbReference type="PROSITE" id="PS01117">
    <property type="entry name" value="HTH_MARR_1"/>
    <property type="match status" value="1"/>
</dbReference>
<feature type="domain" description="HTH marR-type" evidence="5">
    <location>
        <begin position="25"/>
        <end position="150"/>
    </location>
</feature>
<organism evidence="6">
    <name type="scientific">bioreactor metagenome</name>
    <dbReference type="NCBI Taxonomy" id="1076179"/>
    <lineage>
        <taxon>unclassified sequences</taxon>
        <taxon>metagenomes</taxon>
        <taxon>ecological metagenomes</taxon>
    </lineage>
</organism>
<reference evidence="6" key="1">
    <citation type="submission" date="2019-08" db="EMBL/GenBank/DDBJ databases">
        <authorList>
            <person name="Kucharzyk K."/>
            <person name="Murdoch R.W."/>
            <person name="Higgins S."/>
            <person name="Loffler F."/>
        </authorList>
    </citation>
    <scope>NUCLEOTIDE SEQUENCE</scope>
</reference>
<evidence type="ECO:0000313" key="6">
    <source>
        <dbReference type="EMBL" id="MPN21508.1"/>
    </source>
</evidence>
<feature type="region of interest" description="Disordered" evidence="4">
    <location>
        <begin position="109"/>
        <end position="129"/>
    </location>
</feature>
<feature type="compositionally biased region" description="Basic residues" evidence="4">
    <location>
        <begin position="189"/>
        <end position="202"/>
    </location>
</feature>
<name>A0A645G3S0_9ZZZZ</name>
<comment type="caution">
    <text evidence="6">The sequence shown here is derived from an EMBL/GenBank/DDBJ whole genome shotgun (WGS) entry which is preliminary data.</text>
</comment>
<dbReference type="SUPFAM" id="SSF46785">
    <property type="entry name" value="Winged helix' DNA-binding domain"/>
    <property type="match status" value="1"/>
</dbReference>
<dbReference type="Pfam" id="PF01047">
    <property type="entry name" value="MarR"/>
    <property type="match status" value="1"/>
</dbReference>
<dbReference type="PRINTS" id="PR00598">
    <property type="entry name" value="HTHMARR"/>
</dbReference>
<dbReference type="GO" id="GO:0003700">
    <property type="term" value="F:DNA-binding transcription factor activity"/>
    <property type="evidence" value="ECO:0007669"/>
    <property type="project" value="InterPro"/>
</dbReference>
<protein>
    <submittedName>
        <fullName evidence="6">Transcriptional regulator SlyA</fullName>
    </submittedName>
</protein>
<dbReference type="InterPro" id="IPR036390">
    <property type="entry name" value="WH_DNA-bd_sf"/>
</dbReference>
<dbReference type="GO" id="GO:0003677">
    <property type="term" value="F:DNA binding"/>
    <property type="evidence" value="ECO:0007669"/>
    <property type="project" value="UniProtKB-KW"/>
</dbReference>
<evidence type="ECO:0000256" key="4">
    <source>
        <dbReference type="SAM" id="MobiDB-lite"/>
    </source>
</evidence>
<proteinExistence type="predicted"/>
<dbReference type="PANTHER" id="PTHR42756">
    <property type="entry name" value="TRANSCRIPTIONAL REGULATOR, MARR"/>
    <property type="match status" value="1"/>
</dbReference>
<evidence type="ECO:0000256" key="2">
    <source>
        <dbReference type="ARBA" id="ARBA00023125"/>
    </source>
</evidence>
<keyword evidence="2" id="KW-0238">DNA-binding</keyword>
<evidence type="ECO:0000256" key="3">
    <source>
        <dbReference type="ARBA" id="ARBA00023163"/>
    </source>
</evidence>
<feature type="region of interest" description="Disordered" evidence="4">
    <location>
        <begin position="189"/>
        <end position="208"/>
    </location>
</feature>
<dbReference type="InterPro" id="IPR000835">
    <property type="entry name" value="HTH_MarR-typ"/>
</dbReference>
<dbReference type="EMBL" id="VSSQ01069504">
    <property type="protein sequence ID" value="MPN21508.1"/>
    <property type="molecule type" value="Genomic_DNA"/>
</dbReference>
<dbReference type="Gene3D" id="1.10.10.10">
    <property type="entry name" value="Winged helix-like DNA-binding domain superfamily/Winged helix DNA-binding domain"/>
    <property type="match status" value="1"/>
</dbReference>
<feature type="compositionally biased region" description="Basic and acidic residues" evidence="4">
    <location>
        <begin position="117"/>
        <end position="127"/>
    </location>
</feature>
<dbReference type="InterPro" id="IPR036388">
    <property type="entry name" value="WH-like_DNA-bd_sf"/>
</dbReference>
<dbReference type="AlphaFoldDB" id="A0A645G3S0"/>
<accession>A0A645G3S0</accession>
<keyword evidence="1" id="KW-0805">Transcription regulation</keyword>
<sequence length="208" mass="23469">MEDFKENKQDSRGFGPIDMESLPAEEQMVIRLHKVHYGLRHNAESRGGQGRILSLLLRRGGISQRELMDIVSVRAGSLSEVLGKLEENGWISRAPNEEDRRRADITLTSEGESAARAMEESRKESRKTFFSPLNEEEKAQLNSLLDKLSANIDWPDEAERRRHHGCGKHGHEGQGHGCHGHEGHDHCDHHGHHGHHGHHCHHGGNDKD</sequence>